<protein>
    <recommendedName>
        <fullName evidence="1">MOSC domain-containing protein</fullName>
    </recommendedName>
</protein>
<dbReference type="PROSITE" id="PS51340">
    <property type="entry name" value="MOSC"/>
    <property type="match status" value="1"/>
</dbReference>
<dbReference type="GO" id="GO:0030170">
    <property type="term" value="F:pyridoxal phosphate binding"/>
    <property type="evidence" value="ECO:0007669"/>
    <property type="project" value="InterPro"/>
</dbReference>
<evidence type="ECO:0000259" key="1">
    <source>
        <dbReference type="PROSITE" id="PS51340"/>
    </source>
</evidence>
<dbReference type="GO" id="GO:0003824">
    <property type="term" value="F:catalytic activity"/>
    <property type="evidence" value="ECO:0007669"/>
    <property type="project" value="InterPro"/>
</dbReference>
<dbReference type="InterPro" id="IPR005302">
    <property type="entry name" value="MoCF_Sase_C"/>
</dbReference>
<sequence length="162" mass="18201">MATRVEILALYVSAGHDFKGRHGKPRRHNPVPAIETVECVTGQGIRGDRYFGFKKNYKAQVTFFDEAVHQAVRAKFGTSHTPDVYRRNVLLRGVDLNELIGKSFSLGEVEFEGVQECTPCYWMDEAVAPGTEDFLKGRGGLRTRVLKNGTLRLGEMNLRTLN</sequence>
<dbReference type="Gene3D" id="2.40.33.20">
    <property type="entry name" value="PK beta-barrel domain-like"/>
    <property type="match status" value="1"/>
</dbReference>
<proteinExistence type="predicted"/>
<gene>
    <name evidence="2" type="ORF">METZ01_LOCUS298167</name>
</gene>
<dbReference type="InterPro" id="IPR052716">
    <property type="entry name" value="MOSC_domain"/>
</dbReference>
<accession>A0A382M8M6</accession>
<feature type="domain" description="MOSC" evidence="1">
    <location>
        <begin position="29"/>
        <end position="160"/>
    </location>
</feature>
<dbReference type="SUPFAM" id="SSF50800">
    <property type="entry name" value="PK beta-barrel domain-like"/>
    <property type="match status" value="1"/>
</dbReference>
<reference evidence="2" key="1">
    <citation type="submission" date="2018-05" db="EMBL/GenBank/DDBJ databases">
        <authorList>
            <person name="Lanie J.A."/>
            <person name="Ng W.-L."/>
            <person name="Kazmierczak K.M."/>
            <person name="Andrzejewski T.M."/>
            <person name="Davidsen T.M."/>
            <person name="Wayne K.J."/>
            <person name="Tettelin H."/>
            <person name="Glass J.I."/>
            <person name="Rusch D."/>
            <person name="Podicherti R."/>
            <person name="Tsui H.-C.T."/>
            <person name="Winkler M.E."/>
        </authorList>
    </citation>
    <scope>NUCLEOTIDE SEQUENCE</scope>
</reference>
<dbReference type="PANTHER" id="PTHR36930:SF1">
    <property type="entry name" value="MOSC DOMAIN-CONTAINING PROTEIN"/>
    <property type="match status" value="1"/>
</dbReference>
<evidence type="ECO:0000313" key="2">
    <source>
        <dbReference type="EMBL" id="SVC45313.1"/>
    </source>
</evidence>
<organism evidence="2">
    <name type="scientific">marine metagenome</name>
    <dbReference type="NCBI Taxonomy" id="408172"/>
    <lineage>
        <taxon>unclassified sequences</taxon>
        <taxon>metagenomes</taxon>
        <taxon>ecological metagenomes</taxon>
    </lineage>
</organism>
<dbReference type="GO" id="GO:0030151">
    <property type="term" value="F:molybdenum ion binding"/>
    <property type="evidence" value="ECO:0007669"/>
    <property type="project" value="InterPro"/>
</dbReference>
<dbReference type="AlphaFoldDB" id="A0A382M8M6"/>
<dbReference type="EMBL" id="UINC01092051">
    <property type="protein sequence ID" value="SVC45313.1"/>
    <property type="molecule type" value="Genomic_DNA"/>
</dbReference>
<dbReference type="InterPro" id="IPR011037">
    <property type="entry name" value="Pyrv_Knase-like_insert_dom_sf"/>
</dbReference>
<dbReference type="Pfam" id="PF03473">
    <property type="entry name" value="MOSC"/>
    <property type="match status" value="1"/>
</dbReference>
<dbReference type="PANTHER" id="PTHR36930">
    <property type="entry name" value="METAL-SULFUR CLUSTER BIOSYNTHESIS PROTEINS YUAD-RELATED"/>
    <property type="match status" value="1"/>
</dbReference>
<name>A0A382M8M6_9ZZZZ</name>